<dbReference type="AlphaFoldDB" id="A0A8I6TJ19"/>
<dbReference type="Pfam" id="PF00561">
    <property type="entry name" value="Abhydrolase_1"/>
    <property type="match status" value="1"/>
</dbReference>
<sequence length="354" mass="42138">MEWARHYGRIYVLNVLLNLIFYSLCLVYSAVILFTIVFHYLRKPSKYSWTVKNRARPQALENPHFGTHKFIQLQNVKLHYVEAGVKEKPLMIFIHGFPDFWYSWRHQIKQFAQDYWIIALDTRGYGDSEKPKGIQFYKLNYLIDDLKNLIDGLERKKCILVGHDWGGVILWLFTMRYPSMVEKYIVLNTPHPKAYRELVCSSFKQFKSSWYIFFYQMPFFPEFCLRMNDMECFRYIFTNDTKKNYILNEGETEAYKFIFGKPGAFTFPVNYYRANFSITLPPQEIAKSLPDDFPKGLLIFGENDKLLAARRLVEKSKEFVPNLETLLISDACHFVHQEEPDKINTAMRHFFQAE</sequence>
<dbReference type="KEGG" id="clec:106668953"/>
<organism evidence="5 6">
    <name type="scientific">Cimex lectularius</name>
    <name type="common">Bed bug</name>
    <name type="synonym">Acanthia lectularia</name>
    <dbReference type="NCBI Taxonomy" id="79782"/>
    <lineage>
        <taxon>Eukaryota</taxon>
        <taxon>Metazoa</taxon>
        <taxon>Ecdysozoa</taxon>
        <taxon>Arthropoda</taxon>
        <taxon>Hexapoda</taxon>
        <taxon>Insecta</taxon>
        <taxon>Pterygota</taxon>
        <taxon>Neoptera</taxon>
        <taxon>Paraneoptera</taxon>
        <taxon>Hemiptera</taxon>
        <taxon>Heteroptera</taxon>
        <taxon>Panheteroptera</taxon>
        <taxon>Cimicomorpha</taxon>
        <taxon>Cimicidae</taxon>
        <taxon>Cimex</taxon>
    </lineage>
</organism>
<dbReference type="GO" id="GO:0004301">
    <property type="term" value="F:epoxide hydrolase activity"/>
    <property type="evidence" value="ECO:0007669"/>
    <property type="project" value="UniProtKB-ARBA"/>
</dbReference>
<dbReference type="GeneID" id="106668953"/>
<reference evidence="5" key="1">
    <citation type="submission" date="2022-01" db="UniProtKB">
        <authorList>
            <consortium name="EnsemblMetazoa"/>
        </authorList>
    </citation>
    <scope>IDENTIFICATION</scope>
</reference>
<comment type="similarity">
    <text evidence="2">Belongs to the AB hydrolase superfamily. Epoxide hydrolase family.</text>
</comment>
<keyword evidence="3" id="KW-0812">Transmembrane</keyword>
<keyword evidence="6" id="KW-1185">Reference proteome</keyword>
<dbReference type="Gene3D" id="3.40.50.1820">
    <property type="entry name" value="alpha/beta hydrolase"/>
    <property type="match status" value="1"/>
</dbReference>
<evidence type="ECO:0000313" key="5">
    <source>
        <dbReference type="EnsemblMetazoa" id="XP_014253659.1"/>
    </source>
</evidence>
<feature type="domain" description="AB hydrolase-1" evidence="4">
    <location>
        <begin position="89"/>
        <end position="340"/>
    </location>
</feature>
<dbReference type="PRINTS" id="PR00111">
    <property type="entry name" value="ABHYDROLASE"/>
</dbReference>
<keyword evidence="1" id="KW-0378">Hydrolase</keyword>
<proteinExistence type="inferred from homology"/>
<dbReference type="EnsemblMetazoa" id="XM_014398173.2">
    <property type="protein sequence ID" value="XP_014253659.1"/>
    <property type="gene ID" value="LOC106668953"/>
</dbReference>
<evidence type="ECO:0000259" key="4">
    <source>
        <dbReference type="Pfam" id="PF00561"/>
    </source>
</evidence>
<feature type="transmembrane region" description="Helical" evidence="3">
    <location>
        <begin position="20"/>
        <end position="41"/>
    </location>
</feature>
<dbReference type="InterPro" id="IPR000073">
    <property type="entry name" value="AB_hydrolase_1"/>
</dbReference>
<evidence type="ECO:0000256" key="2">
    <source>
        <dbReference type="ARBA" id="ARBA00038334"/>
    </source>
</evidence>
<dbReference type="PANTHER" id="PTHR43329">
    <property type="entry name" value="EPOXIDE HYDROLASE"/>
    <property type="match status" value="1"/>
</dbReference>
<protein>
    <recommendedName>
        <fullName evidence="4">AB hydrolase-1 domain-containing protein</fullName>
    </recommendedName>
</protein>
<accession>A0A8I6TJ19</accession>
<keyword evidence="3" id="KW-1133">Transmembrane helix</keyword>
<dbReference type="SUPFAM" id="SSF53474">
    <property type="entry name" value="alpha/beta-Hydrolases"/>
    <property type="match status" value="1"/>
</dbReference>
<dbReference type="RefSeq" id="XP_014253659.1">
    <property type="nucleotide sequence ID" value="XM_014398173.2"/>
</dbReference>
<evidence type="ECO:0000256" key="3">
    <source>
        <dbReference type="SAM" id="Phobius"/>
    </source>
</evidence>
<dbReference type="OrthoDB" id="408373at2759"/>
<evidence type="ECO:0000313" key="6">
    <source>
        <dbReference type="Proteomes" id="UP000494040"/>
    </source>
</evidence>
<dbReference type="PRINTS" id="PR00412">
    <property type="entry name" value="EPOXHYDRLASE"/>
</dbReference>
<evidence type="ECO:0000256" key="1">
    <source>
        <dbReference type="ARBA" id="ARBA00022801"/>
    </source>
</evidence>
<dbReference type="InterPro" id="IPR029058">
    <property type="entry name" value="AB_hydrolase_fold"/>
</dbReference>
<name>A0A8I6TJ19_CIMLE</name>
<dbReference type="InterPro" id="IPR000639">
    <property type="entry name" value="Epox_hydrolase-like"/>
</dbReference>
<dbReference type="Proteomes" id="UP000494040">
    <property type="component" value="Unassembled WGS sequence"/>
</dbReference>
<keyword evidence="3" id="KW-0472">Membrane</keyword>
<dbReference type="OMA" id="YRWMVRS"/>